<gene>
    <name evidence="2" type="ORF">C5615_21850</name>
</gene>
<dbReference type="EMBL" id="PUIQ01000028">
    <property type="protein sequence ID" value="PQP15833.1"/>
    <property type="molecule type" value="Genomic_DNA"/>
</dbReference>
<accession>A0A2S8IM51</accession>
<protein>
    <submittedName>
        <fullName evidence="2">Hemerythrin domain-containing protein</fullName>
    </submittedName>
</protein>
<organism evidence="2 3">
    <name type="scientific">Burkholderia cepacia</name>
    <name type="common">Pseudomonas cepacia</name>
    <dbReference type="NCBI Taxonomy" id="292"/>
    <lineage>
        <taxon>Bacteria</taxon>
        <taxon>Pseudomonadati</taxon>
        <taxon>Pseudomonadota</taxon>
        <taxon>Betaproteobacteria</taxon>
        <taxon>Burkholderiales</taxon>
        <taxon>Burkholderiaceae</taxon>
        <taxon>Burkholderia</taxon>
        <taxon>Burkholderia cepacia complex</taxon>
    </lineage>
</organism>
<dbReference type="Gene3D" id="1.20.120.520">
    <property type="entry name" value="nmb1532 protein domain like"/>
    <property type="match status" value="1"/>
</dbReference>
<dbReference type="Pfam" id="PF01814">
    <property type="entry name" value="Hemerythrin"/>
    <property type="match status" value="1"/>
</dbReference>
<dbReference type="CDD" id="cd12108">
    <property type="entry name" value="Hr-like"/>
    <property type="match status" value="1"/>
</dbReference>
<feature type="domain" description="Hemerythrin-like" evidence="1">
    <location>
        <begin position="9"/>
        <end position="145"/>
    </location>
</feature>
<proteinExistence type="predicted"/>
<dbReference type="PANTHER" id="PTHR39966:SF1">
    <property type="entry name" value="HEMERYTHRIN-LIKE DOMAIN-CONTAINING PROTEIN"/>
    <property type="match status" value="1"/>
</dbReference>
<dbReference type="InterPro" id="IPR012312">
    <property type="entry name" value="Hemerythrin-like"/>
</dbReference>
<reference evidence="2 3" key="1">
    <citation type="submission" date="2018-02" db="EMBL/GenBank/DDBJ databases">
        <title>Draft genome sequencing of Burkholderia cepacia Y14-15.</title>
        <authorList>
            <person name="Zheng B.-X."/>
        </authorList>
    </citation>
    <scope>NUCLEOTIDE SEQUENCE [LARGE SCALE GENOMIC DNA]</scope>
    <source>
        <strain evidence="2 3">Y14-15</strain>
    </source>
</reference>
<dbReference type="AlphaFoldDB" id="A0A2S8IM51"/>
<dbReference type="RefSeq" id="WP_034180179.1">
    <property type="nucleotide sequence ID" value="NZ_PUIQ01000028.1"/>
</dbReference>
<dbReference type="GO" id="GO:0005886">
    <property type="term" value="C:plasma membrane"/>
    <property type="evidence" value="ECO:0007669"/>
    <property type="project" value="TreeGrafter"/>
</dbReference>
<sequence>MSSHGPRRAIAIIFREHEQLSTVIDGMRRFVHLLTTGKPAPGLMVFRAMLYYIREYPEKVHHPKEERYLFAPLRDKTNEFDSVIDELESQHALGELKLMNLEHALTRYELKGAPALRALQAKVDEYAEYYADHRCMEETLILPAAGRLLTAEDWAETDAAFGANRDPFDGSELEADLDKLFSMIVNTIPETES</sequence>
<comment type="caution">
    <text evidence="2">The sequence shown here is derived from an EMBL/GenBank/DDBJ whole genome shotgun (WGS) entry which is preliminary data.</text>
</comment>
<dbReference type="PANTHER" id="PTHR39966">
    <property type="entry name" value="BLL2471 PROTEIN-RELATED"/>
    <property type="match status" value="1"/>
</dbReference>
<evidence type="ECO:0000259" key="1">
    <source>
        <dbReference type="Pfam" id="PF01814"/>
    </source>
</evidence>
<name>A0A2S8IM51_BURCE</name>
<dbReference type="Proteomes" id="UP000238206">
    <property type="component" value="Unassembled WGS sequence"/>
</dbReference>
<evidence type="ECO:0000313" key="3">
    <source>
        <dbReference type="Proteomes" id="UP000238206"/>
    </source>
</evidence>
<evidence type="ECO:0000313" key="2">
    <source>
        <dbReference type="EMBL" id="PQP15833.1"/>
    </source>
</evidence>